<reference evidence="1" key="1">
    <citation type="journal article" date="2014" name="Int. J. Syst. Evol. Microbiol.">
        <title>Complete genome sequence of Corynebacterium casei LMG S-19264T (=DSM 44701T), isolated from a smear-ripened cheese.</title>
        <authorList>
            <consortium name="US DOE Joint Genome Institute (JGI-PGF)"/>
            <person name="Walter F."/>
            <person name="Albersmeier A."/>
            <person name="Kalinowski J."/>
            <person name="Ruckert C."/>
        </authorList>
    </citation>
    <scope>NUCLEOTIDE SEQUENCE</scope>
    <source>
        <strain evidence="1">CGMCC 4.7272</strain>
    </source>
</reference>
<gene>
    <name evidence="1" type="ORF">GCM10012282_36460</name>
</gene>
<protein>
    <submittedName>
        <fullName evidence="1">Uncharacterized protein</fullName>
    </submittedName>
</protein>
<organism evidence="1 2">
    <name type="scientific">Streptomyces lacrimifluminis</name>
    <dbReference type="NCBI Taxonomy" id="1500077"/>
    <lineage>
        <taxon>Bacteria</taxon>
        <taxon>Bacillati</taxon>
        <taxon>Actinomycetota</taxon>
        <taxon>Actinomycetes</taxon>
        <taxon>Kitasatosporales</taxon>
        <taxon>Streptomycetaceae</taxon>
        <taxon>Streptomyces</taxon>
    </lineage>
</organism>
<sequence length="59" mass="6268">MEADTGGFLGQVWRLERGERLLGEIMIEEAVAPPTSPPLAGSRRTVAAVLPLPILASAR</sequence>
<accession>A0A917L115</accession>
<dbReference type="Proteomes" id="UP000625682">
    <property type="component" value="Unassembled WGS sequence"/>
</dbReference>
<evidence type="ECO:0000313" key="1">
    <source>
        <dbReference type="EMBL" id="GGJ36463.1"/>
    </source>
</evidence>
<keyword evidence="2" id="KW-1185">Reference proteome</keyword>
<dbReference type="AlphaFoldDB" id="A0A917L115"/>
<evidence type="ECO:0000313" key="2">
    <source>
        <dbReference type="Proteomes" id="UP000625682"/>
    </source>
</evidence>
<name>A0A917L115_9ACTN</name>
<comment type="caution">
    <text evidence="1">The sequence shown here is derived from an EMBL/GenBank/DDBJ whole genome shotgun (WGS) entry which is preliminary data.</text>
</comment>
<reference evidence="1" key="2">
    <citation type="submission" date="2020-09" db="EMBL/GenBank/DDBJ databases">
        <authorList>
            <person name="Sun Q."/>
            <person name="Zhou Y."/>
        </authorList>
    </citation>
    <scope>NUCLEOTIDE SEQUENCE</scope>
    <source>
        <strain evidence="1">CGMCC 4.7272</strain>
    </source>
</reference>
<proteinExistence type="predicted"/>
<dbReference type="EMBL" id="BMMU01000010">
    <property type="protein sequence ID" value="GGJ36463.1"/>
    <property type="molecule type" value="Genomic_DNA"/>
</dbReference>